<feature type="region of interest" description="Disordered" evidence="1">
    <location>
        <begin position="1"/>
        <end position="161"/>
    </location>
</feature>
<dbReference type="AlphaFoldDB" id="A0A0G4HUE3"/>
<proteinExistence type="predicted"/>
<reference evidence="2" key="1">
    <citation type="submission" date="2014-11" db="EMBL/GenBank/DDBJ databases">
        <authorList>
            <person name="Otto D Thomas"/>
            <person name="Naeem Raeece"/>
        </authorList>
    </citation>
    <scope>NUCLEOTIDE SEQUENCE</scope>
</reference>
<name>A0A0G4HUE3_9ALVE</name>
<sequence length="161" mass="16083">QWERGGSAPARRGGGRAETTGGARPPPLAAAGNAPRGGGAPGGLNAPGAPSALIAPTTVGGPLSSAASSPSLPLPPSPLVEEERRARVQTNVETNGVQSDPMSPAQEVETSRHAAVAPAAQTQTETLAENLSPRETSPRLPPPAGEETAPVDGEMEVDLPV</sequence>
<accession>A0A0G4HUE3</accession>
<dbReference type="EMBL" id="CDMZ01003905">
    <property type="protein sequence ID" value="CEM48012.1"/>
    <property type="molecule type" value="Genomic_DNA"/>
</dbReference>
<evidence type="ECO:0000313" key="2">
    <source>
        <dbReference type="EMBL" id="CEM48012.1"/>
    </source>
</evidence>
<gene>
    <name evidence="2" type="ORF">Cvel_1380</name>
</gene>
<feature type="compositionally biased region" description="Polar residues" evidence="1">
    <location>
        <begin position="88"/>
        <end position="101"/>
    </location>
</feature>
<dbReference type="VEuPathDB" id="CryptoDB:Cvel_1380"/>
<feature type="compositionally biased region" description="Low complexity" evidence="1">
    <location>
        <begin position="62"/>
        <end position="71"/>
    </location>
</feature>
<organism evidence="2">
    <name type="scientific">Chromera velia CCMP2878</name>
    <dbReference type="NCBI Taxonomy" id="1169474"/>
    <lineage>
        <taxon>Eukaryota</taxon>
        <taxon>Sar</taxon>
        <taxon>Alveolata</taxon>
        <taxon>Colpodellida</taxon>
        <taxon>Chromeraceae</taxon>
        <taxon>Chromera</taxon>
    </lineage>
</organism>
<feature type="compositionally biased region" description="Polar residues" evidence="1">
    <location>
        <begin position="120"/>
        <end position="135"/>
    </location>
</feature>
<evidence type="ECO:0000256" key="1">
    <source>
        <dbReference type="SAM" id="MobiDB-lite"/>
    </source>
</evidence>
<protein>
    <submittedName>
        <fullName evidence="2">Uncharacterized protein</fullName>
    </submittedName>
</protein>
<feature type="non-terminal residue" evidence="2">
    <location>
        <position position="1"/>
    </location>
</feature>
<feature type="compositionally biased region" description="Low complexity" evidence="1">
    <location>
        <begin position="1"/>
        <end position="34"/>
    </location>
</feature>